<dbReference type="CDD" id="cd06261">
    <property type="entry name" value="TM_PBP2"/>
    <property type="match status" value="1"/>
</dbReference>
<dbReference type="InterPro" id="IPR045621">
    <property type="entry name" value="BPD_transp_1_N"/>
</dbReference>
<dbReference type="PROSITE" id="PS50928">
    <property type="entry name" value="ABC_TM1"/>
    <property type="match status" value="1"/>
</dbReference>
<name>A0A4R5KRW7_9BACL</name>
<evidence type="ECO:0000259" key="8">
    <source>
        <dbReference type="PROSITE" id="PS50928"/>
    </source>
</evidence>
<keyword evidence="3" id="KW-1003">Cell membrane</keyword>
<evidence type="ECO:0000256" key="6">
    <source>
        <dbReference type="ARBA" id="ARBA00023136"/>
    </source>
</evidence>
<dbReference type="PANTHER" id="PTHR43163">
    <property type="entry name" value="DIPEPTIDE TRANSPORT SYSTEM PERMEASE PROTEIN DPPB-RELATED"/>
    <property type="match status" value="1"/>
</dbReference>
<keyword evidence="10" id="KW-1185">Reference proteome</keyword>
<evidence type="ECO:0000256" key="4">
    <source>
        <dbReference type="ARBA" id="ARBA00022692"/>
    </source>
</evidence>
<evidence type="ECO:0000256" key="1">
    <source>
        <dbReference type="ARBA" id="ARBA00004651"/>
    </source>
</evidence>
<keyword evidence="4 7" id="KW-0812">Transmembrane</keyword>
<accession>A0A4R5KRW7</accession>
<evidence type="ECO:0000313" key="9">
    <source>
        <dbReference type="EMBL" id="TDF98569.1"/>
    </source>
</evidence>
<evidence type="ECO:0000256" key="5">
    <source>
        <dbReference type="ARBA" id="ARBA00022989"/>
    </source>
</evidence>
<feature type="transmembrane region" description="Helical" evidence="7">
    <location>
        <begin position="288"/>
        <end position="306"/>
    </location>
</feature>
<feature type="transmembrane region" description="Helical" evidence="7">
    <location>
        <begin position="183"/>
        <end position="201"/>
    </location>
</feature>
<evidence type="ECO:0000256" key="7">
    <source>
        <dbReference type="RuleBase" id="RU363032"/>
    </source>
</evidence>
<dbReference type="InterPro" id="IPR000515">
    <property type="entry name" value="MetI-like"/>
</dbReference>
<dbReference type="Pfam" id="PF00528">
    <property type="entry name" value="BPD_transp_1"/>
    <property type="match status" value="1"/>
</dbReference>
<feature type="transmembrane region" description="Helical" evidence="7">
    <location>
        <begin position="134"/>
        <end position="158"/>
    </location>
</feature>
<dbReference type="GO" id="GO:0005886">
    <property type="term" value="C:plasma membrane"/>
    <property type="evidence" value="ECO:0007669"/>
    <property type="project" value="UniProtKB-SubCell"/>
</dbReference>
<dbReference type="PANTHER" id="PTHR43163:SF6">
    <property type="entry name" value="DIPEPTIDE TRANSPORT SYSTEM PERMEASE PROTEIN DPPB-RELATED"/>
    <property type="match status" value="1"/>
</dbReference>
<keyword evidence="6 7" id="KW-0472">Membrane</keyword>
<feature type="transmembrane region" description="Helical" evidence="7">
    <location>
        <begin position="94"/>
        <end position="122"/>
    </location>
</feature>
<dbReference type="Pfam" id="PF19300">
    <property type="entry name" value="BPD_transp_1_N"/>
    <property type="match status" value="1"/>
</dbReference>
<keyword evidence="5 7" id="KW-1133">Transmembrane helix</keyword>
<proteinExistence type="inferred from homology"/>
<keyword evidence="2 7" id="KW-0813">Transport</keyword>
<dbReference type="AlphaFoldDB" id="A0A4R5KRW7"/>
<dbReference type="RefSeq" id="WP_133226738.1">
    <property type="nucleotide sequence ID" value="NZ_SMRT01000003.1"/>
</dbReference>
<comment type="similarity">
    <text evidence="7">Belongs to the binding-protein-dependent transport system permease family.</text>
</comment>
<organism evidence="9 10">
    <name type="scientific">Paenibacillus piri</name>
    <dbReference type="NCBI Taxonomy" id="2547395"/>
    <lineage>
        <taxon>Bacteria</taxon>
        <taxon>Bacillati</taxon>
        <taxon>Bacillota</taxon>
        <taxon>Bacilli</taxon>
        <taxon>Bacillales</taxon>
        <taxon>Paenibacillaceae</taxon>
        <taxon>Paenibacillus</taxon>
    </lineage>
</organism>
<feature type="transmembrane region" description="Helical" evidence="7">
    <location>
        <begin position="241"/>
        <end position="268"/>
    </location>
</feature>
<dbReference type="SUPFAM" id="SSF161098">
    <property type="entry name" value="MetI-like"/>
    <property type="match status" value="1"/>
</dbReference>
<evidence type="ECO:0000256" key="2">
    <source>
        <dbReference type="ARBA" id="ARBA00022448"/>
    </source>
</evidence>
<comment type="subcellular location">
    <subcellularLocation>
        <location evidence="1 7">Cell membrane</location>
        <topology evidence="1 7">Multi-pass membrane protein</topology>
    </subcellularLocation>
</comment>
<dbReference type="InterPro" id="IPR035906">
    <property type="entry name" value="MetI-like_sf"/>
</dbReference>
<reference evidence="9 10" key="1">
    <citation type="submission" date="2019-03" db="EMBL/GenBank/DDBJ databases">
        <title>This is whole genome sequence of Paenibacillus sp MS74 strain.</title>
        <authorList>
            <person name="Trinh H.N."/>
        </authorList>
    </citation>
    <scope>NUCLEOTIDE SEQUENCE [LARGE SCALE GENOMIC DNA]</scope>
    <source>
        <strain evidence="9 10">MS74</strain>
    </source>
</reference>
<dbReference type="GO" id="GO:0055085">
    <property type="term" value="P:transmembrane transport"/>
    <property type="evidence" value="ECO:0007669"/>
    <property type="project" value="InterPro"/>
</dbReference>
<dbReference type="Proteomes" id="UP000295636">
    <property type="component" value="Unassembled WGS sequence"/>
</dbReference>
<gene>
    <name evidence="9" type="ORF">E1757_08440</name>
</gene>
<dbReference type="Gene3D" id="1.10.3720.10">
    <property type="entry name" value="MetI-like"/>
    <property type="match status" value="1"/>
</dbReference>
<comment type="caution">
    <text evidence="9">The sequence shown here is derived from an EMBL/GenBank/DDBJ whole genome shotgun (WGS) entry which is preliminary data.</text>
</comment>
<evidence type="ECO:0000313" key="10">
    <source>
        <dbReference type="Proteomes" id="UP000295636"/>
    </source>
</evidence>
<evidence type="ECO:0000256" key="3">
    <source>
        <dbReference type="ARBA" id="ARBA00022475"/>
    </source>
</evidence>
<feature type="domain" description="ABC transmembrane type-1" evidence="8">
    <location>
        <begin position="95"/>
        <end position="302"/>
    </location>
</feature>
<sequence length="315" mass="34764">MVVYTMRKLFQLLLTLLGVITIVFFAIRLIPGDAASAMAGDQLSAEAMAQLQAKLGLDRPLWEQYVSYLGHLLRLDFGETITTSLSIKGLLLQALPITILIAMCTVVIGVLIAVPLGTMAAYMANKGRKTLDHALTWLAMLVDLMPSFWMALLLLLLFSLTLKWLPATGTIQFEDWGALMKRLALPIMILAIGQVASLARITRTAVLEVLNEDYIRTARSLGRSELVTVFRHGLRNAMLPIVTVVGLSFGHLLNGTVITEFIFAIPGVGSLLVNGINSRDYPLVQNVILVYAALFIMVNFITDLVYKKFDPRVQF</sequence>
<feature type="transmembrane region" description="Helical" evidence="7">
    <location>
        <begin position="12"/>
        <end position="30"/>
    </location>
</feature>
<dbReference type="EMBL" id="SMRT01000003">
    <property type="protein sequence ID" value="TDF98569.1"/>
    <property type="molecule type" value="Genomic_DNA"/>
</dbReference>
<dbReference type="OrthoDB" id="9773683at2"/>
<protein>
    <submittedName>
        <fullName evidence="9">ABC transporter permease</fullName>
    </submittedName>
</protein>